<dbReference type="AlphaFoldDB" id="A0A085WSD3"/>
<comment type="caution">
    <text evidence="1">The sequence shown here is derived from an EMBL/GenBank/DDBJ whole genome shotgun (WGS) entry which is preliminary data.</text>
</comment>
<proteinExistence type="predicted"/>
<name>A0A085WSD3_9BACT</name>
<keyword evidence="2" id="KW-1185">Reference proteome</keyword>
<organism evidence="1 2">
    <name type="scientific">Hyalangium minutum</name>
    <dbReference type="NCBI Taxonomy" id="394096"/>
    <lineage>
        <taxon>Bacteria</taxon>
        <taxon>Pseudomonadati</taxon>
        <taxon>Myxococcota</taxon>
        <taxon>Myxococcia</taxon>
        <taxon>Myxococcales</taxon>
        <taxon>Cystobacterineae</taxon>
        <taxon>Archangiaceae</taxon>
        <taxon>Hyalangium</taxon>
    </lineage>
</organism>
<evidence type="ECO:0000313" key="1">
    <source>
        <dbReference type="EMBL" id="KFE70596.1"/>
    </source>
</evidence>
<evidence type="ECO:0000313" key="2">
    <source>
        <dbReference type="Proteomes" id="UP000028725"/>
    </source>
</evidence>
<dbReference type="Proteomes" id="UP000028725">
    <property type="component" value="Unassembled WGS sequence"/>
</dbReference>
<gene>
    <name evidence="1" type="ORF">DB31_5638</name>
</gene>
<protein>
    <submittedName>
        <fullName evidence="1">Uncharacterized protein</fullName>
    </submittedName>
</protein>
<sequence length="52" mass="5634">MLIASLVDHAHPATACQALERESPGDHSAWSQLTKGLRDHCAPSLLARSWPT</sequence>
<accession>A0A085WSD3</accession>
<reference evidence="1 2" key="1">
    <citation type="submission" date="2014-04" db="EMBL/GenBank/DDBJ databases">
        <title>Genome assembly of Hyalangium minutum DSM 14724.</title>
        <authorList>
            <person name="Sharma G."/>
            <person name="Subramanian S."/>
        </authorList>
    </citation>
    <scope>NUCLEOTIDE SEQUENCE [LARGE SCALE GENOMIC DNA]</scope>
    <source>
        <strain evidence="1 2">DSM 14724</strain>
    </source>
</reference>
<dbReference type="EMBL" id="JMCB01000003">
    <property type="protein sequence ID" value="KFE70596.1"/>
    <property type="molecule type" value="Genomic_DNA"/>
</dbReference>